<dbReference type="Proteomes" id="UP001597076">
    <property type="component" value="Unassembled WGS sequence"/>
</dbReference>
<accession>A0ABD6BB47</accession>
<evidence type="ECO:0000256" key="6">
    <source>
        <dbReference type="SAM" id="Phobius"/>
    </source>
</evidence>
<name>A0ABD6BB47_9EURY</name>
<sequence length="386" mass="41622">MITNVRTADNSLVGLAHRCGQVEGLSNQSSLSLSFQVIITVALFLFAIQLLGSAVETLSPFLRRNLNRIIVGDRSALGVSWIASYVLANGSIVAALSLTLFNSDLVVTSQLFLMLVGSRLGGAAIVLFIGAFDYLNEELESLSESVELGLLAFLLTHSVYLPVLVVGYVLLPVVESAGVGKYVLIDGTGIADQLVPESNLHAPAVIPVVTEGIIRSVGAALAFLVALGLIFLSMKLFDRTLDGVDKQRLRQRYVTKLNDKWTSFTIGLVFTALTTSVAFSLGVIVPLYNRGHIKRHEIISYILGANIGTLVDTLIIAVALDIPLGVMTVALLLALGFVISLLLLLFYKTYVSGITVLYEEIVDTRSYFLGFLVSLLLVPLLLIVLR</sequence>
<feature type="transmembrane region" description="Helical" evidence="6">
    <location>
        <begin position="33"/>
        <end position="55"/>
    </location>
</feature>
<evidence type="ECO:0000313" key="7">
    <source>
        <dbReference type="EMBL" id="MFD1562289.1"/>
    </source>
</evidence>
<gene>
    <name evidence="7" type="ORF">ACFR99_01720</name>
</gene>
<evidence type="ECO:0000256" key="4">
    <source>
        <dbReference type="ARBA" id="ARBA00022989"/>
    </source>
</evidence>
<feature type="transmembrane region" description="Helical" evidence="6">
    <location>
        <begin position="327"/>
        <end position="347"/>
    </location>
</feature>
<reference evidence="7 8" key="1">
    <citation type="journal article" date="2019" name="Int. J. Syst. Evol. Microbiol.">
        <title>The Global Catalogue of Microorganisms (GCM) 10K type strain sequencing project: providing services to taxonomists for standard genome sequencing and annotation.</title>
        <authorList>
            <consortium name="The Broad Institute Genomics Platform"/>
            <consortium name="The Broad Institute Genome Sequencing Center for Infectious Disease"/>
            <person name="Wu L."/>
            <person name="Ma J."/>
        </authorList>
    </citation>
    <scope>NUCLEOTIDE SEQUENCE [LARGE SCALE GENOMIC DNA]</scope>
    <source>
        <strain evidence="7 8">CGMCC 1.12230</strain>
    </source>
</reference>
<dbReference type="InterPro" id="IPR003841">
    <property type="entry name" value="Na/Pi_transpt"/>
</dbReference>
<dbReference type="GO" id="GO:0005886">
    <property type="term" value="C:plasma membrane"/>
    <property type="evidence" value="ECO:0007669"/>
    <property type="project" value="UniProtKB-SubCell"/>
</dbReference>
<feature type="transmembrane region" description="Helical" evidence="6">
    <location>
        <begin position="367"/>
        <end position="385"/>
    </location>
</feature>
<proteinExistence type="predicted"/>
<keyword evidence="8" id="KW-1185">Reference proteome</keyword>
<feature type="transmembrane region" description="Helical" evidence="6">
    <location>
        <begin position="148"/>
        <end position="171"/>
    </location>
</feature>
<keyword evidence="2" id="KW-1003">Cell membrane</keyword>
<comment type="caution">
    <text evidence="7">The sequence shown here is derived from an EMBL/GenBank/DDBJ whole genome shotgun (WGS) entry which is preliminary data.</text>
</comment>
<dbReference type="EMBL" id="JBHUDI010000001">
    <property type="protein sequence ID" value="MFD1562289.1"/>
    <property type="molecule type" value="Genomic_DNA"/>
</dbReference>
<feature type="transmembrane region" description="Helical" evidence="6">
    <location>
        <begin position="298"/>
        <end position="320"/>
    </location>
</feature>
<dbReference type="RefSeq" id="WP_390283763.1">
    <property type="nucleotide sequence ID" value="NZ_JBHUDI010000001.1"/>
</dbReference>
<organism evidence="7 8">
    <name type="scientific">Haloarchaeobius amylolyticus</name>
    <dbReference type="NCBI Taxonomy" id="1198296"/>
    <lineage>
        <taxon>Archaea</taxon>
        <taxon>Methanobacteriati</taxon>
        <taxon>Methanobacteriota</taxon>
        <taxon>Stenosarchaea group</taxon>
        <taxon>Halobacteria</taxon>
        <taxon>Halobacteriales</taxon>
        <taxon>Halorubellaceae</taxon>
        <taxon>Haloarchaeobius</taxon>
    </lineage>
</organism>
<protein>
    <submittedName>
        <fullName evidence="7">Sodium:phosphate symporter</fullName>
    </submittedName>
</protein>
<evidence type="ECO:0000313" key="8">
    <source>
        <dbReference type="Proteomes" id="UP001597076"/>
    </source>
</evidence>
<keyword evidence="5 6" id="KW-0472">Membrane</keyword>
<comment type="subcellular location">
    <subcellularLocation>
        <location evidence="1">Cell membrane</location>
        <topology evidence="1">Multi-pass membrane protein</topology>
    </subcellularLocation>
</comment>
<feature type="transmembrane region" description="Helical" evidence="6">
    <location>
        <begin position="213"/>
        <end position="232"/>
    </location>
</feature>
<keyword evidence="4 6" id="KW-1133">Transmembrane helix</keyword>
<dbReference type="GO" id="GO:0098660">
    <property type="term" value="P:inorganic ion transmembrane transport"/>
    <property type="evidence" value="ECO:0007669"/>
    <property type="project" value="UniProtKB-ARBA"/>
</dbReference>
<dbReference type="Pfam" id="PF02690">
    <property type="entry name" value="Na_Pi_cotrans"/>
    <property type="match status" value="1"/>
</dbReference>
<evidence type="ECO:0000256" key="2">
    <source>
        <dbReference type="ARBA" id="ARBA00022475"/>
    </source>
</evidence>
<feature type="transmembrane region" description="Helical" evidence="6">
    <location>
        <begin position="261"/>
        <end position="286"/>
    </location>
</feature>
<keyword evidence="3 6" id="KW-0812">Transmembrane</keyword>
<feature type="transmembrane region" description="Helical" evidence="6">
    <location>
        <begin position="76"/>
        <end position="100"/>
    </location>
</feature>
<evidence type="ECO:0000256" key="1">
    <source>
        <dbReference type="ARBA" id="ARBA00004651"/>
    </source>
</evidence>
<evidence type="ECO:0000256" key="5">
    <source>
        <dbReference type="ARBA" id="ARBA00023136"/>
    </source>
</evidence>
<dbReference type="GO" id="GO:0005315">
    <property type="term" value="F:phosphate transmembrane transporter activity"/>
    <property type="evidence" value="ECO:0007669"/>
    <property type="project" value="UniProtKB-ARBA"/>
</dbReference>
<dbReference type="AlphaFoldDB" id="A0ABD6BB47"/>
<evidence type="ECO:0000256" key="3">
    <source>
        <dbReference type="ARBA" id="ARBA00022692"/>
    </source>
</evidence>
<feature type="transmembrane region" description="Helical" evidence="6">
    <location>
        <begin position="112"/>
        <end position="136"/>
    </location>
</feature>